<dbReference type="AlphaFoldDB" id="A0A4P2QC99"/>
<dbReference type="EMBL" id="CP012670">
    <property type="protein sequence ID" value="AUX27001.1"/>
    <property type="molecule type" value="Genomic_DNA"/>
</dbReference>
<gene>
    <name evidence="2" type="ORF">SOCEGT47_075730</name>
</gene>
<dbReference type="Pfam" id="PF00027">
    <property type="entry name" value="cNMP_binding"/>
    <property type="match status" value="1"/>
</dbReference>
<sequence>MSRAPELAAQLREIGLFGGLSDQVLQGLADTLELVELHPGAVAFREGDSGREMFVLLEGEMEVLKRSKRDVEARVAVLGPSDWFGEMSILDVMPRSATVRALAPSRLLRVTAHDLDALYRRDLKSYTLLVLNIAREMSRRLRVADSLLAELVANMLDEYARPRRPGI</sequence>
<dbReference type="PANTHER" id="PTHR24567">
    <property type="entry name" value="CRP FAMILY TRANSCRIPTIONAL REGULATORY PROTEIN"/>
    <property type="match status" value="1"/>
</dbReference>
<dbReference type="InterPro" id="IPR050397">
    <property type="entry name" value="Env_Response_Regulators"/>
</dbReference>
<organism evidence="2 3">
    <name type="scientific">Sorangium cellulosum</name>
    <name type="common">Polyangium cellulosum</name>
    <dbReference type="NCBI Taxonomy" id="56"/>
    <lineage>
        <taxon>Bacteria</taxon>
        <taxon>Pseudomonadati</taxon>
        <taxon>Myxococcota</taxon>
        <taxon>Polyangia</taxon>
        <taxon>Polyangiales</taxon>
        <taxon>Polyangiaceae</taxon>
        <taxon>Sorangium</taxon>
    </lineage>
</organism>
<dbReference type="InterPro" id="IPR000595">
    <property type="entry name" value="cNMP-bd_dom"/>
</dbReference>
<dbReference type="GO" id="GO:0005829">
    <property type="term" value="C:cytosol"/>
    <property type="evidence" value="ECO:0007669"/>
    <property type="project" value="TreeGrafter"/>
</dbReference>
<reference evidence="2 3" key="1">
    <citation type="submission" date="2015-09" db="EMBL/GenBank/DDBJ databases">
        <title>Sorangium comparison.</title>
        <authorList>
            <person name="Zaburannyi N."/>
            <person name="Bunk B."/>
            <person name="Overmann J."/>
            <person name="Mueller R."/>
        </authorList>
    </citation>
    <scope>NUCLEOTIDE SEQUENCE [LARGE SCALE GENOMIC DNA]</scope>
    <source>
        <strain evidence="2 3">So ceGT47</strain>
    </source>
</reference>
<dbReference type="SUPFAM" id="SSF51206">
    <property type="entry name" value="cAMP-binding domain-like"/>
    <property type="match status" value="1"/>
</dbReference>
<evidence type="ECO:0000259" key="1">
    <source>
        <dbReference type="PROSITE" id="PS50042"/>
    </source>
</evidence>
<dbReference type="GO" id="GO:0003700">
    <property type="term" value="F:DNA-binding transcription factor activity"/>
    <property type="evidence" value="ECO:0007669"/>
    <property type="project" value="TreeGrafter"/>
</dbReference>
<dbReference type="OrthoDB" id="9784809at2"/>
<evidence type="ECO:0000313" key="3">
    <source>
        <dbReference type="Proteomes" id="UP000295781"/>
    </source>
</evidence>
<evidence type="ECO:0000313" key="2">
    <source>
        <dbReference type="EMBL" id="AUX27001.1"/>
    </source>
</evidence>
<dbReference type="PRINTS" id="PR00103">
    <property type="entry name" value="CAMPKINASE"/>
</dbReference>
<accession>A0A4P2QC99</accession>
<protein>
    <submittedName>
        <fullName evidence="2">Cyclic nucleotide-binding protein</fullName>
    </submittedName>
</protein>
<dbReference type="InterPro" id="IPR018488">
    <property type="entry name" value="cNMP-bd_CS"/>
</dbReference>
<dbReference type="PROSITE" id="PS00889">
    <property type="entry name" value="CNMP_BINDING_2"/>
    <property type="match status" value="1"/>
</dbReference>
<name>A0A4P2QC99_SORCE</name>
<feature type="domain" description="Cyclic nucleotide-binding" evidence="1">
    <location>
        <begin position="16"/>
        <end position="110"/>
    </location>
</feature>
<dbReference type="RefSeq" id="WP_129354985.1">
    <property type="nucleotide sequence ID" value="NZ_CP012670.1"/>
</dbReference>
<dbReference type="InterPro" id="IPR018490">
    <property type="entry name" value="cNMP-bd_dom_sf"/>
</dbReference>
<dbReference type="InterPro" id="IPR014710">
    <property type="entry name" value="RmlC-like_jellyroll"/>
</dbReference>
<dbReference type="Proteomes" id="UP000295781">
    <property type="component" value="Chromosome"/>
</dbReference>
<dbReference type="Gene3D" id="2.60.120.10">
    <property type="entry name" value="Jelly Rolls"/>
    <property type="match status" value="1"/>
</dbReference>
<dbReference type="PANTHER" id="PTHR24567:SF74">
    <property type="entry name" value="HTH-TYPE TRANSCRIPTIONAL REGULATOR ARCR"/>
    <property type="match status" value="1"/>
</dbReference>
<proteinExistence type="predicted"/>
<dbReference type="CDD" id="cd00038">
    <property type="entry name" value="CAP_ED"/>
    <property type="match status" value="1"/>
</dbReference>
<dbReference type="PROSITE" id="PS50042">
    <property type="entry name" value="CNMP_BINDING_3"/>
    <property type="match status" value="1"/>
</dbReference>
<dbReference type="SMART" id="SM00100">
    <property type="entry name" value="cNMP"/>
    <property type="match status" value="1"/>
</dbReference>